<dbReference type="Proteomes" id="UP000565286">
    <property type="component" value="Unassembled WGS sequence"/>
</dbReference>
<keyword evidence="2" id="KW-1185">Reference proteome</keyword>
<evidence type="ECO:0000313" key="1">
    <source>
        <dbReference type="EMBL" id="MBB3947617.1"/>
    </source>
</evidence>
<accession>A0A7W6G389</accession>
<proteinExistence type="predicted"/>
<reference evidence="1 2" key="1">
    <citation type="submission" date="2020-08" db="EMBL/GenBank/DDBJ databases">
        <title>Genomic Encyclopedia of Type Strains, Phase IV (KMG-IV): sequencing the most valuable type-strain genomes for metagenomic binning, comparative biology and taxonomic classification.</title>
        <authorList>
            <person name="Goeker M."/>
        </authorList>
    </citation>
    <scope>NUCLEOTIDE SEQUENCE [LARGE SCALE GENOMIC DNA]</scope>
    <source>
        <strain evidence="1 2">DSM 26438</strain>
    </source>
</reference>
<evidence type="ECO:0000313" key="2">
    <source>
        <dbReference type="Proteomes" id="UP000565286"/>
    </source>
</evidence>
<sequence>MTRIRQIIRYIKELESGYDRTLEAIPSETLFLRASQPVSGQYLPFDASGVDDEGLEDLISIPTVWKPTEEPTPSRWYPARTKSHSRGSLVNGKTRKAITFSSTYERNLAYMMCASKHVVLVEDQPSAVLIRQEDGTSQHTVDYRATMSTGTVIVVGVRPSDMLEKDGLAFTIGTLDQNLPHGFADGATIITEKEATDARCWNAKSILRALKHSSKTDNDRLRDYASRFHGTVHIRDLLAGWGIPAHGWNAVWCLIHDEILEPVRPDLMLVDAPFVKFNHKN</sequence>
<dbReference type="AlphaFoldDB" id="A0A7W6G389"/>
<comment type="caution">
    <text evidence="1">The sequence shown here is derived from an EMBL/GenBank/DDBJ whole genome shotgun (WGS) entry which is preliminary data.</text>
</comment>
<gene>
    <name evidence="1" type="ORF">GGQ73_003585</name>
</gene>
<protein>
    <submittedName>
        <fullName evidence="1">Uncharacterized protein</fullName>
    </submittedName>
</protein>
<name>A0A7W6G389_9HYPH</name>
<dbReference type="EMBL" id="JACIDV010000011">
    <property type="protein sequence ID" value="MBB3947617.1"/>
    <property type="molecule type" value="Genomic_DNA"/>
</dbReference>
<organism evidence="1 2">
    <name type="scientific">Rhizobium skierniewicense</name>
    <dbReference type="NCBI Taxonomy" id="984260"/>
    <lineage>
        <taxon>Bacteria</taxon>
        <taxon>Pseudomonadati</taxon>
        <taxon>Pseudomonadota</taxon>
        <taxon>Alphaproteobacteria</taxon>
        <taxon>Hyphomicrobiales</taxon>
        <taxon>Rhizobiaceae</taxon>
        <taxon>Rhizobium/Agrobacterium group</taxon>
        <taxon>Rhizobium</taxon>
    </lineage>
</organism>
<dbReference type="RefSeq" id="WP_113169850.1">
    <property type="nucleotide sequence ID" value="NZ_JACIDV010000011.1"/>
</dbReference>